<dbReference type="AlphaFoldDB" id="C0DWI6"/>
<sequence length="41" mass="4569">MSPAPHGSQNVGYLKLVKLFQVAFLLPRPAFSDKQRQAISK</sequence>
<protein>
    <submittedName>
        <fullName evidence="1">Uncharacterized protein</fullName>
    </submittedName>
</protein>
<proteinExistence type="predicted"/>
<comment type="caution">
    <text evidence="1">The sequence shown here is derived from an EMBL/GenBank/DDBJ whole genome shotgun (WGS) entry which is preliminary data.</text>
</comment>
<gene>
    <name evidence="1" type="ORF">EIKCOROL_01738</name>
</gene>
<evidence type="ECO:0000313" key="1">
    <source>
        <dbReference type="EMBL" id="EEG23588.1"/>
    </source>
</evidence>
<dbReference type="EMBL" id="ACEA01000035">
    <property type="protein sequence ID" value="EEG23588.1"/>
    <property type="molecule type" value="Genomic_DNA"/>
</dbReference>
<dbReference type="Proteomes" id="UP000005837">
    <property type="component" value="Unassembled WGS sequence"/>
</dbReference>
<accession>C0DWI6</accession>
<name>C0DWI6_EIKCO</name>
<organism evidence="1 2">
    <name type="scientific">Eikenella corrodens ATCC 23834</name>
    <dbReference type="NCBI Taxonomy" id="546274"/>
    <lineage>
        <taxon>Bacteria</taxon>
        <taxon>Pseudomonadati</taxon>
        <taxon>Pseudomonadota</taxon>
        <taxon>Betaproteobacteria</taxon>
        <taxon>Neisseriales</taxon>
        <taxon>Neisseriaceae</taxon>
        <taxon>Eikenella</taxon>
    </lineage>
</organism>
<reference evidence="1 2" key="1">
    <citation type="submission" date="2009-01" db="EMBL/GenBank/DDBJ databases">
        <authorList>
            <person name="Fulton L."/>
            <person name="Clifton S."/>
            <person name="Chinwalla A.T."/>
            <person name="Mitreva M."/>
            <person name="Sodergren E."/>
            <person name="Weinstock G."/>
            <person name="Clifton S."/>
            <person name="Dooling D.J."/>
            <person name="Fulton B."/>
            <person name="Minx P."/>
            <person name="Pepin K.H."/>
            <person name="Johnson M."/>
            <person name="Bhonagiri V."/>
            <person name="Nash W.E."/>
            <person name="Mardis E.R."/>
            <person name="Wilson R.K."/>
        </authorList>
    </citation>
    <scope>NUCLEOTIDE SEQUENCE [LARGE SCALE GENOMIC DNA]</scope>
    <source>
        <strain evidence="1 2">ATCC 23834</strain>
    </source>
</reference>
<dbReference type="HOGENOM" id="CLU_3269366_0_0_4"/>
<evidence type="ECO:0000313" key="2">
    <source>
        <dbReference type="Proteomes" id="UP000005837"/>
    </source>
</evidence>